<dbReference type="EMBL" id="CP085083">
    <property type="protein sequence ID" value="WDZ50157.1"/>
    <property type="molecule type" value="Genomic_DNA"/>
</dbReference>
<evidence type="ECO:0000256" key="1">
    <source>
        <dbReference type="SAM" id="Phobius"/>
    </source>
</evidence>
<protein>
    <submittedName>
        <fullName evidence="2">Uncharacterized protein</fullName>
    </submittedName>
</protein>
<name>A0AAJ6NH79_9GAMM</name>
<feature type="transmembrane region" description="Helical" evidence="1">
    <location>
        <begin position="12"/>
        <end position="32"/>
    </location>
</feature>
<dbReference type="KEGG" id="aviv:LF296_12585"/>
<reference evidence="2" key="2">
    <citation type="submission" date="2023-02" db="EMBL/GenBank/DDBJ databases">
        <authorList>
            <person name="Huang Y."/>
            <person name="Zhang Y."/>
            <person name="Zhang T."/>
            <person name="Wang J."/>
        </authorList>
    </citation>
    <scope>NUCLEOTIDE SEQUENCE</scope>
    <source>
        <strain evidence="2">KJ-1</strain>
    </source>
</reference>
<organism evidence="2 3">
    <name type="scientific">Acinetobacter vivianii</name>
    <dbReference type="NCBI Taxonomy" id="1776742"/>
    <lineage>
        <taxon>Bacteria</taxon>
        <taxon>Pseudomonadati</taxon>
        <taxon>Pseudomonadota</taxon>
        <taxon>Gammaproteobacteria</taxon>
        <taxon>Moraxellales</taxon>
        <taxon>Moraxellaceae</taxon>
        <taxon>Acinetobacter</taxon>
    </lineage>
</organism>
<keyword evidence="1" id="KW-0812">Transmembrane</keyword>
<evidence type="ECO:0000313" key="3">
    <source>
        <dbReference type="Proteomes" id="UP001199528"/>
    </source>
</evidence>
<dbReference type="AlphaFoldDB" id="A0AAJ6NH79"/>
<feature type="transmembrane region" description="Helical" evidence="1">
    <location>
        <begin position="44"/>
        <end position="67"/>
    </location>
</feature>
<proteinExistence type="predicted"/>
<dbReference type="Proteomes" id="UP001199528">
    <property type="component" value="Chromosome"/>
</dbReference>
<dbReference type="RefSeq" id="WP_272654558.1">
    <property type="nucleotide sequence ID" value="NZ_CP085083.1"/>
</dbReference>
<gene>
    <name evidence="2" type="ORF">LF296_12585</name>
</gene>
<keyword evidence="1" id="KW-0472">Membrane</keyword>
<accession>A0AAJ6NH79</accession>
<sequence>MKKDIRVLVIDTCGWITSISIVIFFFTLWLYSYNNIQEPLKESWSIAFNSLSALATIGAAIIAANLFTDWRDSQKYQNKLNNYRKLCSLSDNFIELLNTYIEALWSVRVNSTNVQSYVDAHSKLSDLKYKLRSELNISKIYFKKINFDEVQNLINTIEYRIENIPPLKIENEIGVVDLIYIEENGGFLCLYFEFKNLIYNTIKPGIETLLKDFDE</sequence>
<evidence type="ECO:0000313" key="2">
    <source>
        <dbReference type="EMBL" id="WDZ50157.1"/>
    </source>
</evidence>
<reference evidence="2" key="1">
    <citation type="journal article" date="2022" name="Front Environ Sci">
        <title>Complete genome sequence analysis of a novel alkane-degrading bacterial strain, Acinetobacter vivianii KJ-1, and its diesel degradation ability.</title>
        <authorList>
            <person name="Zhang Y."/>
            <person name="Song F."/>
            <person name="Wang J."/>
            <person name="Zhao Q."/>
            <person name="Zheng L."/>
            <person name="Wang Z."/>
            <person name="Zhang X."/>
            <person name="Gao Y."/>
            <person name="Chen G."/>
            <person name="Huang Y."/>
        </authorList>
    </citation>
    <scope>NUCLEOTIDE SEQUENCE</scope>
    <source>
        <strain evidence="2">KJ-1</strain>
    </source>
</reference>
<keyword evidence="1" id="KW-1133">Transmembrane helix</keyword>